<evidence type="ECO:0000256" key="1">
    <source>
        <dbReference type="SAM" id="Phobius"/>
    </source>
</evidence>
<keyword evidence="1" id="KW-1133">Transmembrane helix</keyword>
<keyword evidence="1" id="KW-0812">Transmembrane</keyword>
<dbReference type="EMBL" id="ML733411">
    <property type="protein sequence ID" value="KAB8222621.1"/>
    <property type="molecule type" value="Genomic_DNA"/>
</dbReference>
<dbReference type="AlphaFoldDB" id="A0A5N6EYJ1"/>
<organism evidence="2 3">
    <name type="scientific">Aspergillus novoparasiticus</name>
    <dbReference type="NCBI Taxonomy" id="986946"/>
    <lineage>
        <taxon>Eukaryota</taxon>
        <taxon>Fungi</taxon>
        <taxon>Dikarya</taxon>
        <taxon>Ascomycota</taxon>
        <taxon>Pezizomycotina</taxon>
        <taxon>Eurotiomycetes</taxon>
        <taxon>Eurotiomycetidae</taxon>
        <taxon>Eurotiales</taxon>
        <taxon>Aspergillaceae</taxon>
        <taxon>Aspergillus</taxon>
        <taxon>Aspergillus subgen. Circumdati</taxon>
    </lineage>
</organism>
<feature type="transmembrane region" description="Helical" evidence="1">
    <location>
        <begin position="24"/>
        <end position="45"/>
    </location>
</feature>
<keyword evidence="1" id="KW-0472">Membrane</keyword>
<evidence type="ECO:0000313" key="3">
    <source>
        <dbReference type="Proteomes" id="UP000326799"/>
    </source>
</evidence>
<proteinExistence type="predicted"/>
<accession>A0A5N6EYJ1</accession>
<reference evidence="2 3" key="1">
    <citation type="submission" date="2019-04" db="EMBL/GenBank/DDBJ databases">
        <title>Fungal friends and foes A comparative genomics study of 23 Aspergillus species from section Flavi.</title>
        <authorList>
            <consortium name="DOE Joint Genome Institute"/>
            <person name="Kjaerbolling I."/>
            <person name="Vesth T.C."/>
            <person name="Frisvad J.C."/>
            <person name="Nybo J.L."/>
            <person name="Theobald S."/>
            <person name="Kildgaard S."/>
            <person name="Petersen T.I."/>
            <person name="Kuo A."/>
            <person name="Sato A."/>
            <person name="Lyhne E.K."/>
            <person name="Kogle M.E."/>
            <person name="Wiebenga A."/>
            <person name="Kun R.S."/>
            <person name="Lubbers R.J."/>
            <person name="Makela M.R."/>
            <person name="Barry K."/>
            <person name="Chovatia M."/>
            <person name="Clum A."/>
            <person name="Daum C."/>
            <person name="Haridas S."/>
            <person name="He G."/>
            <person name="LaButti K."/>
            <person name="Lipzen A."/>
            <person name="Mondo S."/>
            <person name="Pangilinan J."/>
            <person name="Riley R."/>
            <person name="Salamov A."/>
            <person name="Simmons B.A."/>
            <person name="Magnuson J.K."/>
            <person name="Henrissat B."/>
            <person name="Mortensen U.H."/>
            <person name="Larsen T.O."/>
            <person name="De vries R.P."/>
            <person name="Grigoriev I.V."/>
            <person name="Machida M."/>
            <person name="Baker S.E."/>
            <person name="Andersen M.R."/>
        </authorList>
    </citation>
    <scope>NUCLEOTIDE SEQUENCE [LARGE SCALE GENOMIC DNA]</scope>
    <source>
        <strain evidence="2 3">CBS 126849</strain>
    </source>
</reference>
<dbReference type="Proteomes" id="UP000326799">
    <property type="component" value="Unassembled WGS sequence"/>
</dbReference>
<evidence type="ECO:0000313" key="2">
    <source>
        <dbReference type="EMBL" id="KAB8222621.1"/>
    </source>
</evidence>
<sequence length="101" mass="12129">MLHHKAWCSKGIHSIFLFFSRHHFFFFFGFHLIFLSLYFFCLPFLSFSLQYHKHMCAYHGLDSRLSKNQRLTQTTLCLNNKTIIRRTTYSTRSTGQKKSKV</sequence>
<gene>
    <name evidence="2" type="ORF">BDV33DRAFT_59023</name>
</gene>
<name>A0A5N6EYJ1_9EURO</name>
<keyword evidence="3" id="KW-1185">Reference proteome</keyword>
<protein>
    <submittedName>
        <fullName evidence="2">Uncharacterized protein</fullName>
    </submittedName>
</protein>